<organism evidence="3 4">
    <name type="scientific">Mucilaginibacter psychrotolerans</name>
    <dbReference type="NCBI Taxonomy" id="1524096"/>
    <lineage>
        <taxon>Bacteria</taxon>
        <taxon>Pseudomonadati</taxon>
        <taxon>Bacteroidota</taxon>
        <taxon>Sphingobacteriia</taxon>
        <taxon>Sphingobacteriales</taxon>
        <taxon>Sphingobacteriaceae</taxon>
        <taxon>Mucilaginibacter</taxon>
    </lineage>
</organism>
<dbReference type="PANTHER" id="PTHR43794:SF11">
    <property type="entry name" value="AMIDOHYDROLASE-RELATED DOMAIN-CONTAINING PROTEIN"/>
    <property type="match status" value="1"/>
</dbReference>
<dbReference type="OrthoDB" id="9807210at2"/>
<accession>A0A4Y8SH09</accession>
<dbReference type="InterPro" id="IPR032466">
    <property type="entry name" value="Metal_Hydrolase"/>
</dbReference>
<sequence>MILNNVQLINGQTVSIRVKEGKIAAISDVPLAARDCPQAMFFNGLIFPGLINSHDHLDFNLFPKLGTQKYANYTEWGRHIHQAYAEEIAAVQKIPQYLREKWGIYKNLLCGVTTVVNHGEHQITGDKLLSIFEATQDLHSVHFEPHWKRRLNNPLKMLVPVAIHTGEGTDTAARHEVEQLISWNLLHRKLIGIHGVALTPTLAKSFAALVWCPQSNYFLLGATAPVQHLKKHTRILFGTDSTLTGDWDIWAHVRTARGTGMLKDEELYDALTHKAAETWRLNCGRIALGWDADLVIVKARPDSAPLDNFYGTKPEDILMVMHKGSIRLFDQSLYHQLTDISRNEFGKLYVASSIKYVQGDVQGLMAEIRQYKADAQFPVYHPSDPAA</sequence>
<dbReference type="Pfam" id="PF01979">
    <property type="entry name" value="Amidohydro_1"/>
    <property type="match status" value="1"/>
</dbReference>
<name>A0A4Y8SH09_9SPHI</name>
<dbReference type="SUPFAM" id="SSF51338">
    <property type="entry name" value="Composite domain of metallo-dependent hydrolases"/>
    <property type="match status" value="1"/>
</dbReference>
<dbReference type="InterPro" id="IPR050287">
    <property type="entry name" value="MTA/SAH_deaminase"/>
</dbReference>
<evidence type="ECO:0000313" key="3">
    <source>
        <dbReference type="EMBL" id="TFF38218.1"/>
    </source>
</evidence>
<dbReference type="Proteomes" id="UP000297540">
    <property type="component" value="Unassembled WGS sequence"/>
</dbReference>
<dbReference type="InterPro" id="IPR006680">
    <property type="entry name" value="Amidohydro-rel"/>
</dbReference>
<dbReference type="EMBL" id="SOZE01000007">
    <property type="protein sequence ID" value="TFF38218.1"/>
    <property type="molecule type" value="Genomic_DNA"/>
</dbReference>
<protein>
    <recommendedName>
        <fullName evidence="2">Amidohydrolase-related domain-containing protein</fullName>
    </recommendedName>
</protein>
<dbReference type="Gene3D" id="3.20.20.140">
    <property type="entry name" value="Metal-dependent hydrolases"/>
    <property type="match status" value="2"/>
</dbReference>
<dbReference type="PANTHER" id="PTHR43794">
    <property type="entry name" value="AMINOHYDROLASE SSNA-RELATED"/>
    <property type="match status" value="1"/>
</dbReference>
<feature type="domain" description="Amidohydrolase-related" evidence="2">
    <location>
        <begin position="160"/>
        <end position="326"/>
    </location>
</feature>
<dbReference type="SUPFAM" id="SSF51556">
    <property type="entry name" value="Metallo-dependent hydrolases"/>
    <property type="match status" value="1"/>
</dbReference>
<reference evidence="3 4" key="1">
    <citation type="journal article" date="2017" name="Int. J. Syst. Evol. Microbiol.">
        <title>Mucilaginibacterpsychrotolerans sp. nov., isolated from peatlands.</title>
        <authorList>
            <person name="Deng Y."/>
            <person name="Shen L."/>
            <person name="Xu B."/>
            <person name="Liu Y."/>
            <person name="Gu Z."/>
            <person name="Liu H."/>
            <person name="Zhou Y."/>
        </authorList>
    </citation>
    <scope>NUCLEOTIDE SEQUENCE [LARGE SCALE GENOMIC DNA]</scope>
    <source>
        <strain evidence="3 4">NH7-4</strain>
    </source>
</reference>
<dbReference type="GO" id="GO:0016810">
    <property type="term" value="F:hydrolase activity, acting on carbon-nitrogen (but not peptide) bonds"/>
    <property type="evidence" value="ECO:0007669"/>
    <property type="project" value="InterPro"/>
</dbReference>
<keyword evidence="1" id="KW-0378">Hydrolase</keyword>
<dbReference type="Gene3D" id="2.30.40.10">
    <property type="entry name" value="Urease, subunit C, domain 1"/>
    <property type="match status" value="1"/>
</dbReference>
<dbReference type="AlphaFoldDB" id="A0A4Y8SH09"/>
<evidence type="ECO:0000259" key="2">
    <source>
        <dbReference type="Pfam" id="PF01979"/>
    </source>
</evidence>
<proteinExistence type="predicted"/>
<keyword evidence="4" id="KW-1185">Reference proteome</keyword>
<gene>
    <name evidence="3" type="ORF">E2R66_09275</name>
</gene>
<dbReference type="RefSeq" id="WP_133229908.1">
    <property type="nucleotide sequence ID" value="NZ_SOZE01000007.1"/>
</dbReference>
<dbReference type="InterPro" id="IPR011059">
    <property type="entry name" value="Metal-dep_hydrolase_composite"/>
</dbReference>
<evidence type="ECO:0000256" key="1">
    <source>
        <dbReference type="ARBA" id="ARBA00022801"/>
    </source>
</evidence>
<comment type="caution">
    <text evidence="3">The sequence shown here is derived from an EMBL/GenBank/DDBJ whole genome shotgun (WGS) entry which is preliminary data.</text>
</comment>
<evidence type="ECO:0000313" key="4">
    <source>
        <dbReference type="Proteomes" id="UP000297540"/>
    </source>
</evidence>